<feature type="region of interest" description="Disordered" evidence="1">
    <location>
        <begin position="64"/>
        <end position="93"/>
    </location>
</feature>
<name>A0A835HVT4_9MAGN</name>
<dbReference type="AlphaFoldDB" id="A0A835HVT4"/>
<sequence length="142" mass="16066">MNQQMNPAQYNQYNPSSSSQYVPSQQPQRQPWEEAFHKLEQQVSQQSNQISQLINLVAAREKGTFPSQPLANPKGKTKENAFEVSSSQDNTFPREMKAVTTLRSGKQIDNQVRMPNGSISVVNELLDSAPILDTENWKAKEM</sequence>
<dbReference type="Proteomes" id="UP000631114">
    <property type="component" value="Unassembled WGS sequence"/>
</dbReference>
<feature type="region of interest" description="Disordered" evidence="1">
    <location>
        <begin position="1"/>
        <end position="34"/>
    </location>
</feature>
<feature type="compositionally biased region" description="Low complexity" evidence="1">
    <location>
        <begin position="9"/>
        <end position="30"/>
    </location>
</feature>
<protein>
    <submittedName>
        <fullName evidence="2">Uncharacterized protein</fullName>
    </submittedName>
</protein>
<keyword evidence="3" id="KW-1185">Reference proteome</keyword>
<evidence type="ECO:0000256" key="1">
    <source>
        <dbReference type="SAM" id="MobiDB-lite"/>
    </source>
</evidence>
<proteinExistence type="predicted"/>
<dbReference type="OrthoDB" id="778454at2759"/>
<evidence type="ECO:0000313" key="2">
    <source>
        <dbReference type="EMBL" id="KAF9605312.1"/>
    </source>
</evidence>
<accession>A0A835HVT4</accession>
<comment type="caution">
    <text evidence="2">The sequence shown here is derived from an EMBL/GenBank/DDBJ whole genome shotgun (WGS) entry which is preliminary data.</text>
</comment>
<organism evidence="2 3">
    <name type="scientific">Coptis chinensis</name>
    <dbReference type="NCBI Taxonomy" id="261450"/>
    <lineage>
        <taxon>Eukaryota</taxon>
        <taxon>Viridiplantae</taxon>
        <taxon>Streptophyta</taxon>
        <taxon>Embryophyta</taxon>
        <taxon>Tracheophyta</taxon>
        <taxon>Spermatophyta</taxon>
        <taxon>Magnoliopsida</taxon>
        <taxon>Ranunculales</taxon>
        <taxon>Ranunculaceae</taxon>
        <taxon>Coptidoideae</taxon>
        <taxon>Coptis</taxon>
    </lineage>
</organism>
<dbReference type="EMBL" id="JADFTS010000005">
    <property type="protein sequence ID" value="KAF9605312.1"/>
    <property type="molecule type" value="Genomic_DNA"/>
</dbReference>
<gene>
    <name evidence="2" type="ORF">IFM89_015928</name>
</gene>
<evidence type="ECO:0000313" key="3">
    <source>
        <dbReference type="Proteomes" id="UP000631114"/>
    </source>
</evidence>
<reference evidence="2 3" key="1">
    <citation type="submission" date="2020-10" db="EMBL/GenBank/DDBJ databases">
        <title>The Coptis chinensis genome and diversification of protoberbering-type alkaloids.</title>
        <authorList>
            <person name="Wang B."/>
            <person name="Shu S."/>
            <person name="Song C."/>
            <person name="Liu Y."/>
        </authorList>
    </citation>
    <scope>NUCLEOTIDE SEQUENCE [LARGE SCALE GENOMIC DNA]</scope>
    <source>
        <strain evidence="2">HL-2020</strain>
        <tissue evidence="2">Leaf</tissue>
    </source>
</reference>